<gene>
    <name evidence="2" type="ORF">GPUN_2860</name>
</gene>
<organism evidence="2 3">
    <name type="scientific">Glaciecola punicea ACAM 611</name>
    <dbReference type="NCBI Taxonomy" id="1121923"/>
    <lineage>
        <taxon>Bacteria</taxon>
        <taxon>Pseudomonadati</taxon>
        <taxon>Pseudomonadota</taxon>
        <taxon>Gammaproteobacteria</taxon>
        <taxon>Alteromonadales</taxon>
        <taxon>Alteromonadaceae</taxon>
        <taxon>Glaciecola</taxon>
    </lineage>
</organism>
<evidence type="ECO:0000313" key="3">
    <source>
        <dbReference type="Proteomes" id="UP000053586"/>
    </source>
</evidence>
<keyword evidence="3" id="KW-1185">Reference proteome</keyword>
<accession>H5TF47</accession>
<dbReference type="EMBL" id="BAET01000033">
    <property type="protein sequence ID" value="GAB56974.1"/>
    <property type="molecule type" value="Genomic_DNA"/>
</dbReference>
<evidence type="ECO:0000259" key="1">
    <source>
        <dbReference type="Pfam" id="PF00535"/>
    </source>
</evidence>
<reference evidence="2 3" key="2">
    <citation type="journal article" date="2017" name="Antonie Van Leeuwenhoek">
        <title>Rhizobium rhizosphaerae sp. nov., a novel species isolated from rice rhizosphere.</title>
        <authorList>
            <person name="Zhao J.J."/>
            <person name="Zhang J."/>
            <person name="Zhang R.J."/>
            <person name="Zhang C.W."/>
            <person name="Yin H.Q."/>
            <person name="Zhang X.X."/>
        </authorList>
    </citation>
    <scope>NUCLEOTIDE SEQUENCE [LARGE SCALE GENOMIC DNA]</scope>
    <source>
        <strain evidence="2 3">ACAM 611</strain>
    </source>
</reference>
<reference evidence="2 3" key="1">
    <citation type="journal article" date="2012" name="J. Bacteriol.">
        <title>Genome sequence of proteorhodopsin-containing sea ice bacterium Glaciecola punicea ACAM 611T.</title>
        <authorList>
            <person name="Qin Q.-L."/>
            <person name="Xie B.-B."/>
            <person name="Shu Y.-L."/>
            <person name="Rong J.-C."/>
            <person name="Zhao D.-L."/>
            <person name="Zhang X.-Y."/>
            <person name="Chen X.-L."/>
            <person name="Zhou B.-C."/>
            <person name="Zhanga Y.-Z."/>
        </authorList>
    </citation>
    <scope>NUCLEOTIDE SEQUENCE [LARGE SCALE GENOMIC DNA]</scope>
    <source>
        <strain evidence="2 3">ACAM 611</strain>
    </source>
</reference>
<dbReference type="Proteomes" id="UP000053586">
    <property type="component" value="Unassembled WGS sequence"/>
</dbReference>
<dbReference type="InterPro" id="IPR001173">
    <property type="entry name" value="Glyco_trans_2-like"/>
</dbReference>
<dbReference type="SUPFAM" id="SSF53448">
    <property type="entry name" value="Nucleotide-diphospho-sugar transferases"/>
    <property type="match status" value="1"/>
</dbReference>
<dbReference type="Gene3D" id="3.90.550.10">
    <property type="entry name" value="Spore Coat Polysaccharide Biosynthesis Protein SpsA, Chain A"/>
    <property type="match status" value="1"/>
</dbReference>
<dbReference type="STRING" id="56804.BAE46_03095"/>
<proteinExistence type="predicted"/>
<dbReference type="eggNOG" id="COG0463">
    <property type="taxonomic scope" value="Bacteria"/>
</dbReference>
<sequence length="334" mass="38150">MHNIFELDSTFSTARQVIKPCIKEFSDTVRRSNNPDDKFETVLFLKKVSGRIGEGGLRTKGYFKVGGDTRSQSDSSAPVSPLITVITVVFNGERFLEKAILSVINQTYDNVEYIIIDGGSTDNTLNIIRKYDHAIDYWVSEKDTGIYDAMNKGLQCSTGRYIGFLNSDDYMYNTSLKSYANELSTLPADLYFSSVDLVNEQEEYYARFTPIKHFFFANVLVRMPFAHQSLYLNKSVLKSEGGFDLNYKLSADFELVYRLLKKNYTTKNVNIVFGAFRDGGLSGDIYASLKDSKLVIRDKTNLITSNIWYGYRIIRSIIGTYVFKKVLKKFRTRS</sequence>
<dbReference type="AlphaFoldDB" id="H5TF47"/>
<dbReference type="InterPro" id="IPR029044">
    <property type="entry name" value="Nucleotide-diphossugar_trans"/>
</dbReference>
<dbReference type="PANTHER" id="PTHR22916:SF3">
    <property type="entry name" value="UDP-GLCNAC:BETAGAL BETA-1,3-N-ACETYLGLUCOSAMINYLTRANSFERASE-LIKE PROTEIN 1"/>
    <property type="match status" value="1"/>
</dbReference>
<dbReference type="Pfam" id="PF00535">
    <property type="entry name" value="Glycos_transf_2"/>
    <property type="match status" value="1"/>
</dbReference>
<dbReference type="CDD" id="cd06433">
    <property type="entry name" value="GT_2_WfgS_like"/>
    <property type="match status" value="1"/>
</dbReference>
<dbReference type="GO" id="GO:0016758">
    <property type="term" value="F:hexosyltransferase activity"/>
    <property type="evidence" value="ECO:0007669"/>
    <property type="project" value="UniProtKB-ARBA"/>
</dbReference>
<dbReference type="PANTHER" id="PTHR22916">
    <property type="entry name" value="GLYCOSYLTRANSFERASE"/>
    <property type="match status" value="1"/>
</dbReference>
<feature type="domain" description="Glycosyltransferase 2-like" evidence="1">
    <location>
        <begin position="84"/>
        <end position="210"/>
    </location>
</feature>
<name>H5TF47_9ALTE</name>
<comment type="caution">
    <text evidence="2">The sequence shown here is derived from an EMBL/GenBank/DDBJ whole genome shotgun (WGS) entry which is preliminary data.</text>
</comment>
<protein>
    <recommendedName>
        <fullName evidence="1">Glycosyltransferase 2-like domain-containing protein</fullName>
    </recommendedName>
</protein>
<dbReference type="RefSeq" id="WP_006007679.1">
    <property type="nucleotide sequence ID" value="NZ_BAET01000033.1"/>
</dbReference>
<dbReference type="OrthoDB" id="396512at2"/>
<evidence type="ECO:0000313" key="2">
    <source>
        <dbReference type="EMBL" id="GAB56974.1"/>
    </source>
</evidence>